<accession>A0A7J5Y6J0</accession>
<name>A0A7J5Y6J0_DISMA</name>
<sequence length="236" mass="25470">MQEQGLHTDLDSQEYTRMPQVTSGVVLLDVSFSSYLSVVGQVVGTVHELLQGTARPIRALVAGGQLLRRGGPSIAHVQRGLPRGAPLHMPPLAEVSRHGPISYSRLPLPVGVPLPDYDVFSPSGVGFVKISNQSPGVMSWRVYHKGRNGKLPRVSKSGSHAGECIVGAAVGLATLLANQAGWKLTKHQHPDIYHSRGQAQSVYLHKALDSNLTSSQVVPEGMAEGRGRKRKEDWRS</sequence>
<keyword evidence="3" id="KW-1185">Reference proteome</keyword>
<feature type="region of interest" description="Disordered" evidence="1">
    <location>
        <begin position="215"/>
        <end position="236"/>
    </location>
</feature>
<dbReference type="Proteomes" id="UP000518266">
    <property type="component" value="Unassembled WGS sequence"/>
</dbReference>
<reference evidence="2 3" key="1">
    <citation type="submission" date="2020-03" db="EMBL/GenBank/DDBJ databases">
        <title>Dissostichus mawsoni Genome sequencing and assembly.</title>
        <authorList>
            <person name="Park H."/>
        </authorList>
    </citation>
    <scope>NUCLEOTIDE SEQUENCE [LARGE SCALE GENOMIC DNA]</scope>
    <source>
        <strain evidence="2">DM0001</strain>
        <tissue evidence="2">Muscle</tissue>
    </source>
</reference>
<dbReference type="EMBL" id="JAAKFY010000015">
    <property type="protein sequence ID" value="KAF3845044.1"/>
    <property type="molecule type" value="Genomic_DNA"/>
</dbReference>
<feature type="compositionally biased region" description="Basic and acidic residues" evidence="1">
    <location>
        <begin position="223"/>
        <end position="236"/>
    </location>
</feature>
<evidence type="ECO:0000256" key="1">
    <source>
        <dbReference type="SAM" id="MobiDB-lite"/>
    </source>
</evidence>
<proteinExistence type="predicted"/>
<gene>
    <name evidence="2" type="ORF">F7725_008207</name>
</gene>
<dbReference type="AlphaFoldDB" id="A0A7J5Y6J0"/>
<evidence type="ECO:0000313" key="3">
    <source>
        <dbReference type="Proteomes" id="UP000518266"/>
    </source>
</evidence>
<dbReference type="OrthoDB" id="10516393at2759"/>
<organism evidence="2 3">
    <name type="scientific">Dissostichus mawsoni</name>
    <name type="common">Antarctic cod</name>
    <dbReference type="NCBI Taxonomy" id="36200"/>
    <lineage>
        <taxon>Eukaryota</taxon>
        <taxon>Metazoa</taxon>
        <taxon>Chordata</taxon>
        <taxon>Craniata</taxon>
        <taxon>Vertebrata</taxon>
        <taxon>Euteleostomi</taxon>
        <taxon>Actinopterygii</taxon>
        <taxon>Neopterygii</taxon>
        <taxon>Teleostei</taxon>
        <taxon>Neoteleostei</taxon>
        <taxon>Acanthomorphata</taxon>
        <taxon>Eupercaria</taxon>
        <taxon>Perciformes</taxon>
        <taxon>Notothenioidei</taxon>
        <taxon>Nototheniidae</taxon>
        <taxon>Dissostichus</taxon>
    </lineage>
</organism>
<comment type="caution">
    <text evidence="2">The sequence shown here is derived from an EMBL/GenBank/DDBJ whole genome shotgun (WGS) entry which is preliminary data.</text>
</comment>
<protein>
    <submittedName>
        <fullName evidence="2">Uncharacterized protein</fullName>
    </submittedName>
</protein>
<evidence type="ECO:0000313" key="2">
    <source>
        <dbReference type="EMBL" id="KAF3845044.1"/>
    </source>
</evidence>